<comment type="similarity">
    <text evidence="1">Belongs to the GST superfamily.</text>
</comment>
<dbReference type="InterPro" id="IPR040079">
    <property type="entry name" value="Glutathione_S-Trfase"/>
</dbReference>
<keyword evidence="4" id="KW-0808">Transferase</keyword>
<comment type="caution">
    <text evidence="4">The sequence shown here is derived from an EMBL/GenBank/DDBJ whole genome shotgun (WGS) entry which is preliminary data.</text>
</comment>
<name>A0A356LGD1_9BURK</name>
<dbReference type="Pfam" id="PF00043">
    <property type="entry name" value="GST_C"/>
    <property type="match status" value="1"/>
</dbReference>
<dbReference type="CDD" id="cd03057">
    <property type="entry name" value="GST_N_Beta"/>
    <property type="match status" value="1"/>
</dbReference>
<feature type="domain" description="GST C-terminal" evidence="3">
    <location>
        <begin position="85"/>
        <end position="208"/>
    </location>
</feature>
<sequence>MKLKLHASPGACSLASHIVLEWIGAPYDIAYYSGAERKEPAFRKLTPAGAVPVLEIDDWVLTQNVAILNFLADSFPESKLNGDGSTRSRAQINYALGIATSDIHPTFKPLFGTTSYLGDEVAIDMTKANARTKVHTLFEIMDAQLTGQDWVTGTRSVADPLLYVMTRWTKNVGVKIDDLPNLTGFMGKMEQDTGVQKALQDEGLQKIF</sequence>
<proteinExistence type="inferred from homology"/>
<dbReference type="InterPro" id="IPR004045">
    <property type="entry name" value="Glutathione_S-Trfase_N"/>
</dbReference>
<dbReference type="AlphaFoldDB" id="A0A356LGD1"/>
<accession>A0A356LGD1</accession>
<dbReference type="SUPFAM" id="SSF52833">
    <property type="entry name" value="Thioredoxin-like"/>
    <property type="match status" value="1"/>
</dbReference>
<protein>
    <submittedName>
        <fullName evidence="4">Glutathione S-transferase</fullName>
    </submittedName>
</protein>
<dbReference type="PANTHER" id="PTHR44051">
    <property type="entry name" value="GLUTATHIONE S-TRANSFERASE-RELATED"/>
    <property type="match status" value="1"/>
</dbReference>
<dbReference type="PROSITE" id="PS50405">
    <property type="entry name" value="GST_CTER"/>
    <property type="match status" value="1"/>
</dbReference>
<dbReference type="InterPro" id="IPR004046">
    <property type="entry name" value="GST_C"/>
</dbReference>
<dbReference type="GO" id="GO:0016740">
    <property type="term" value="F:transferase activity"/>
    <property type="evidence" value="ECO:0007669"/>
    <property type="project" value="UniProtKB-KW"/>
</dbReference>
<feature type="domain" description="GST N-terminal" evidence="2">
    <location>
        <begin position="1"/>
        <end position="79"/>
    </location>
</feature>
<dbReference type="PROSITE" id="PS50404">
    <property type="entry name" value="GST_NTER"/>
    <property type="match status" value="1"/>
</dbReference>
<dbReference type="InterPro" id="IPR010987">
    <property type="entry name" value="Glutathione-S-Trfase_C-like"/>
</dbReference>
<evidence type="ECO:0000259" key="3">
    <source>
        <dbReference type="PROSITE" id="PS50405"/>
    </source>
</evidence>
<dbReference type="SFLD" id="SFLDG01150">
    <property type="entry name" value="Main.1:_Beta-like"/>
    <property type="match status" value="1"/>
</dbReference>
<evidence type="ECO:0000259" key="2">
    <source>
        <dbReference type="PROSITE" id="PS50404"/>
    </source>
</evidence>
<dbReference type="SUPFAM" id="SSF47616">
    <property type="entry name" value="GST C-terminal domain-like"/>
    <property type="match status" value="1"/>
</dbReference>
<dbReference type="Pfam" id="PF02798">
    <property type="entry name" value="GST_N"/>
    <property type="match status" value="1"/>
</dbReference>
<dbReference type="Gene3D" id="3.40.30.10">
    <property type="entry name" value="Glutaredoxin"/>
    <property type="match status" value="1"/>
</dbReference>
<reference evidence="4 5" key="1">
    <citation type="journal article" date="2018" name="Nat. Biotechnol.">
        <title>A standardized bacterial taxonomy based on genome phylogeny substantially revises the tree of life.</title>
        <authorList>
            <person name="Parks D.H."/>
            <person name="Chuvochina M."/>
            <person name="Waite D.W."/>
            <person name="Rinke C."/>
            <person name="Skarshewski A."/>
            <person name="Chaumeil P.A."/>
            <person name="Hugenholtz P."/>
        </authorList>
    </citation>
    <scope>NUCLEOTIDE SEQUENCE [LARGE SCALE GENOMIC DNA]</scope>
    <source>
        <strain evidence="4">UBA10707</strain>
    </source>
</reference>
<dbReference type="SFLD" id="SFLDS00019">
    <property type="entry name" value="Glutathione_Transferase_(cytos"/>
    <property type="match status" value="1"/>
</dbReference>
<dbReference type="EMBL" id="DOEK01000029">
    <property type="protein sequence ID" value="HBP30070.1"/>
    <property type="molecule type" value="Genomic_DNA"/>
</dbReference>
<organism evidence="4 5">
    <name type="scientific">Advenella kashmirensis</name>
    <dbReference type="NCBI Taxonomy" id="310575"/>
    <lineage>
        <taxon>Bacteria</taxon>
        <taxon>Pseudomonadati</taxon>
        <taxon>Pseudomonadota</taxon>
        <taxon>Betaproteobacteria</taxon>
        <taxon>Burkholderiales</taxon>
        <taxon>Alcaligenaceae</taxon>
    </lineage>
</organism>
<dbReference type="Proteomes" id="UP000264036">
    <property type="component" value="Unassembled WGS sequence"/>
</dbReference>
<dbReference type="SFLD" id="SFLDG00358">
    <property type="entry name" value="Main_(cytGST)"/>
    <property type="match status" value="1"/>
</dbReference>
<dbReference type="CDD" id="cd03188">
    <property type="entry name" value="GST_C_Beta"/>
    <property type="match status" value="1"/>
</dbReference>
<evidence type="ECO:0000313" key="4">
    <source>
        <dbReference type="EMBL" id="HBP30070.1"/>
    </source>
</evidence>
<dbReference type="Gene3D" id="1.20.1050.10">
    <property type="match status" value="1"/>
</dbReference>
<evidence type="ECO:0000313" key="5">
    <source>
        <dbReference type="Proteomes" id="UP000264036"/>
    </source>
</evidence>
<dbReference type="PANTHER" id="PTHR44051:SF8">
    <property type="entry name" value="GLUTATHIONE S-TRANSFERASE GSTA"/>
    <property type="match status" value="1"/>
</dbReference>
<evidence type="ECO:0000256" key="1">
    <source>
        <dbReference type="RuleBase" id="RU003494"/>
    </source>
</evidence>
<dbReference type="InterPro" id="IPR036282">
    <property type="entry name" value="Glutathione-S-Trfase_C_sf"/>
</dbReference>
<gene>
    <name evidence="4" type="ORF">DD666_11710</name>
</gene>
<dbReference type="InterPro" id="IPR036249">
    <property type="entry name" value="Thioredoxin-like_sf"/>
</dbReference>